<keyword evidence="5 6" id="KW-0472">Membrane</keyword>
<dbReference type="Pfam" id="PF02588">
    <property type="entry name" value="YitT_membrane"/>
    <property type="match status" value="1"/>
</dbReference>
<reference evidence="8" key="1">
    <citation type="submission" date="2018-07" db="EMBL/GenBank/DDBJ databases">
        <authorList>
            <person name="Peiro R."/>
            <person name="Begona"/>
            <person name="Cbmso G."/>
            <person name="Lopez M."/>
            <person name="Gonzalez S."/>
        </authorList>
    </citation>
    <scope>NUCLEOTIDE SEQUENCE [LARGE SCALE GENOMIC DNA]</scope>
</reference>
<evidence type="ECO:0000313" key="8">
    <source>
        <dbReference type="Proteomes" id="UP000254764"/>
    </source>
</evidence>
<evidence type="ECO:0000313" key="7">
    <source>
        <dbReference type="EMBL" id="SSC65465.1"/>
    </source>
</evidence>
<proteinExistence type="predicted"/>
<dbReference type="OrthoDB" id="3296441at2"/>
<dbReference type="InterPro" id="IPR003740">
    <property type="entry name" value="YitT"/>
</dbReference>
<evidence type="ECO:0000256" key="2">
    <source>
        <dbReference type="ARBA" id="ARBA00022475"/>
    </source>
</evidence>
<dbReference type="Proteomes" id="UP000254764">
    <property type="component" value="Unassembled WGS sequence"/>
</dbReference>
<name>A0A376ACC9_9HYPH</name>
<evidence type="ECO:0000256" key="3">
    <source>
        <dbReference type="ARBA" id="ARBA00022692"/>
    </source>
</evidence>
<dbReference type="RefSeq" id="WP_115668526.1">
    <property type="nucleotide sequence ID" value="NZ_UEYP01000001.1"/>
</dbReference>
<gene>
    <name evidence="7" type="ORF">RHIZ70_1173</name>
</gene>
<feature type="transmembrane region" description="Helical" evidence="6">
    <location>
        <begin position="184"/>
        <end position="202"/>
    </location>
</feature>
<dbReference type="GO" id="GO:0005886">
    <property type="term" value="C:plasma membrane"/>
    <property type="evidence" value="ECO:0007669"/>
    <property type="project" value="UniProtKB-SubCell"/>
</dbReference>
<feature type="transmembrane region" description="Helical" evidence="6">
    <location>
        <begin position="116"/>
        <end position="137"/>
    </location>
</feature>
<dbReference type="PANTHER" id="PTHR33545:SF5">
    <property type="entry name" value="UPF0750 MEMBRANE PROTEIN YITT"/>
    <property type="match status" value="1"/>
</dbReference>
<sequence length="212" mass="22816">MAHLTSMLGIWNSNPTRHTAAEDLQGLIAGSMIAALGLYLLAKVGLLTGGMAGLAFVLHYWSGLSFGLLFFVLNLPFYILSLRRVGLDFTLKTFAAVGFTSFLVEIESRFLVIESIAPVWAAVLGGLLLGFGLLALYRHRASLGGLGILAVYVQDRFGIRAGLVQLAFDLVVMATAFAVVSPQVVAYSVLGAVVLNLFLAINHRSDRYIALR</sequence>
<dbReference type="AlphaFoldDB" id="A0A376ACC9"/>
<evidence type="ECO:0000256" key="4">
    <source>
        <dbReference type="ARBA" id="ARBA00022989"/>
    </source>
</evidence>
<protein>
    <recommendedName>
        <fullName evidence="9">YitT family protein</fullName>
    </recommendedName>
</protein>
<keyword evidence="8" id="KW-1185">Reference proteome</keyword>
<keyword evidence="2" id="KW-1003">Cell membrane</keyword>
<keyword evidence="4 6" id="KW-1133">Transmembrane helix</keyword>
<dbReference type="InterPro" id="IPR051461">
    <property type="entry name" value="UPF0750_membrane"/>
</dbReference>
<feature type="transmembrane region" description="Helical" evidence="6">
    <location>
        <begin position="24"/>
        <end position="42"/>
    </location>
</feature>
<keyword evidence="3 6" id="KW-0812">Transmembrane</keyword>
<comment type="subcellular location">
    <subcellularLocation>
        <location evidence="1">Cell membrane</location>
        <topology evidence="1">Multi-pass membrane protein</topology>
    </subcellularLocation>
</comment>
<evidence type="ECO:0000256" key="5">
    <source>
        <dbReference type="ARBA" id="ARBA00023136"/>
    </source>
</evidence>
<dbReference type="PANTHER" id="PTHR33545">
    <property type="entry name" value="UPF0750 MEMBRANE PROTEIN YITT-RELATED"/>
    <property type="match status" value="1"/>
</dbReference>
<accession>A0A376ACC9</accession>
<feature type="transmembrane region" description="Helical" evidence="6">
    <location>
        <begin position="157"/>
        <end position="178"/>
    </location>
</feature>
<dbReference type="STRING" id="1336235.GCA_000518785_01728"/>
<dbReference type="EMBL" id="UEYP01000001">
    <property type="protein sequence ID" value="SSC65465.1"/>
    <property type="molecule type" value="Genomic_DNA"/>
</dbReference>
<evidence type="ECO:0008006" key="9">
    <source>
        <dbReference type="Google" id="ProtNLM"/>
    </source>
</evidence>
<feature type="transmembrane region" description="Helical" evidence="6">
    <location>
        <begin position="85"/>
        <end position="104"/>
    </location>
</feature>
<organism evidence="7 8">
    <name type="scientific">Ciceribacter selenitireducens ATCC BAA-1503</name>
    <dbReference type="NCBI Taxonomy" id="1336235"/>
    <lineage>
        <taxon>Bacteria</taxon>
        <taxon>Pseudomonadati</taxon>
        <taxon>Pseudomonadota</taxon>
        <taxon>Alphaproteobacteria</taxon>
        <taxon>Hyphomicrobiales</taxon>
        <taxon>Rhizobiaceae</taxon>
        <taxon>Ciceribacter</taxon>
    </lineage>
</organism>
<evidence type="ECO:0000256" key="1">
    <source>
        <dbReference type="ARBA" id="ARBA00004651"/>
    </source>
</evidence>
<evidence type="ECO:0000256" key="6">
    <source>
        <dbReference type="SAM" id="Phobius"/>
    </source>
</evidence>